<feature type="transmembrane region" description="Helical" evidence="1">
    <location>
        <begin position="132"/>
        <end position="155"/>
    </location>
</feature>
<dbReference type="EMBL" id="CAGKOT010000002">
    <property type="protein sequence ID" value="CAB5312477.1"/>
    <property type="molecule type" value="Genomic_DNA"/>
</dbReference>
<feature type="transmembrane region" description="Helical" evidence="1">
    <location>
        <begin position="7"/>
        <end position="28"/>
    </location>
</feature>
<comment type="caution">
    <text evidence="2">The sequence shown here is derived from an EMBL/GenBank/DDBJ whole genome shotgun (WGS) entry which is preliminary data.</text>
</comment>
<name>A0A915YQI6_9GLOM</name>
<keyword evidence="1" id="KW-0472">Membrane</keyword>
<evidence type="ECO:0000256" key="1">
    <source>
        <dbReference type="SAM" id="Phobius"/>
    </source>
</evidence>
<proteinExistence type="predicted"/>
<keyword evidence="1" id="KW-1133">Transmembrane helix</keyword>
<evidence type="ECO:0000313" key="2">
    <source>
        <dbReference type="EMBL" id="CAB5312477.1"/>
    </source>
</evidence>
<dbReference type="Proteomes" id="UP000684084">
    <property type="component" value="Unassembled WGS sequence"/>
</dbReference>
<keyword evidence="1" id="KW-0812">Transmembrane</keyword>
<feature type="transmembrane region" description="Helical" evidence="1">
    <location>
        <begin position="82"/>
        <end position="104"/>
    </location>
</feature>
<accession>A0A915YQI6</accession>
<dbReference type="VEuPathDB" id="FungiDB:RhiirFUN_004243"/>
<sequence length="179" mass="20815">MKASNVIIICCTIYSVACICSEIVYLVILHKIGDHNDHGVHPGKFLLIYTSAFHFIGNFLVPLIYLMIYARQGYFNKVFKRLIESFLYLGGFNYFSPRFFFLFIDLGEVPFNCDFKYHDDLPKNVKIACKTRLTSCILGFISPLIPLLIILYILFPKLLNAIKRIFNFLYNNLILNYLT</sequence>
<protein>
    <submittedName>
        <fullName evidence="2">Uncharacterized protein</fullName>
    </submittedName>
</protein>
<feature type="transmembrane region" description="Helical" evidence="1">
    <location>
        <begin position="48"/>
        <end position="70"/>
    </location>
</feature>
<reference evidence="2" key="1">
    <citation type="submission" date="2020-05" db="EMBL/GenBank/DDBJ databases">
        <authorList>
            <person name="Rincon C."/>
            <person name="Sanders R I."/>
            <person name="Robbins C."/>
            <person name="Chaturvedi A."/>
        </authorList>
    </citation>
    <scope>NUCLEOTIDE SEQUENCE</scope>
    <source>
        <strain evidence="2">CHB12</strain>
    </source>
</reference>
<organism evidence="2 3">
    <name type="scientific">Rhizophagus irregularis</name>
    <dbReference type="NCBI Taxonomy" id="588596"/>
    <lineage>
        <taxon>Eukaryota</taxon>
        <taxon>Fungi</taxon>
        <taxon>Fungi incertae sedis</taxon>
        <taxon>Mucoromycota</taxon>
        <taxon>Glomeromycotina</taxon>
        <taxon>Glomeromycetes</taxon>
        <taxon>Glomerales</taxon>
        <taxon>Glomeraceae</taxon>
        <taxon>Rhizophagus</taxon>
    </lineage>
</organism>
<dbReference type="AlphaFoldDB" id="A0A915YQI6"/>
<evidence type="ECO:0000313" key="3">
    <source>
        <dbReference type="Proteomes" id="UP000684084"/>
    </source>
</evidence>
<gene>
    <name evidence="2" type="ORF">CHRIB12_LOCUS1650</name>
</gene>